<dbReference type="AlphaFoldDB" id="A0A1Y6BU07"/>
<name>A0A1Y6BU07_9BACT</name>
<feature type="domain" description="Alkyl hydroperoxide reductase subunit C/ Thiol specific antioxidant" evidence="2">
    <location>
        <begin position="65"/>
        <end position="158"/>
    </location>
</feature>
<dbReference type="InterPro" id="IPR000866">
    <property type="entry name" value="AhpC/TSA"/>
</dbReference>
<dbReference type="Gene3D" id="3.40.30.10">
    <property type="entry name" value="Glutaredoxin"/>
    <property type="match status" value="1"/>
</dbReference>
<dbReference type="Pfam" id="PF00578">
    <property type="entry name" value="AhpC-TSA"/>
    <property type="match status" value="1"/>
</dbReference>
<dbReference type="GO" id="GO:0016491">
    <property type="term" value="F:oxidoreductase activity"/>
    <property type="evidence" value="ECO:0007669"/>
    <property type="project" value="InterPro"/>
</dbReference>
<gene>
    <name evidence="3" type="ORF">SAMN06296036_10938</name>
</gene>
<sequence length="182" mass="20525">MGIFTRAKESLQSKIWWRRLGINILWLLTIIFAAEWFQARNHPSGQLDPIFLKPLARLDGASSPLIESQDPLTLVYAFAPWCGVCRMTAEDLNDLGGVVTVKPLALSWESQESIKQFVTEASLSAPVFLGDDRIHGRNLKIEAFPSYYLVDAKGKVLYSWVGYSTTWGIISKSLLFKNFLID</sequence>
<dbReference type="OrthoDB" id="9796554at2"/>
<dbReference type="SUPFAM" id="SSF52833">
    <property type="entry name" value="Thioredoxin-like"/>
    <property type="match status" value="1"/>
</dbReference>
<dbReference type="InterPro" id="IPR036249">
    <property type="entry name" value="Thioredoxin-like_sf"/>
</dbReference>
<dbReference type="EMBL" id="FWZT01000009">
    <property type="protein sequence ID" value="SMF28732.1"/>
    <property type="molecule type" value="Genomic_DNA"/>
</dbReference>
<organism evidence="3 4">
    <name type="scientific">Pseudobacteriovorax antillogorgiicola</name>
    <dbReference type="NCBI Taxonomy" id="1513793"/>
    <lineage>
        <taxon>Bacteria</taxon>
        <taxon>Pseudomonadati</taxon>
        <taxon>Bdellovibrionota</taxon>
        <taxon>Oligoflexia</taxon>
        <taxon>Oligoflexales</taxon>
        <taxon>Pseudobacteriovoracaceae</taxon>
        <taxon>Pseudobacteriovorax</taxon>
    </lineage>
</organism>
<dbReference type="STRING" id="1513793.SAMN06296036_10938"/>
<keyword evidence="1" id="KW-1133">Transmembrane helix</keyword>
<evidence type="ECO:0000313" key="3">
    <source>
        <dbReference type="EMBL" id="SMF28732.1"/>
    </source>
</evidence>
<dbReference type="GO" id="GO:0016209">
    <property type="term" value="F:antioxidant activity"/>
    <property type="evidence" value="ECO:0007669"/>
    <property type="project" value="InterPro"/>
</dbReference>
<protein>
    <submittedName>
        <fullName evidence="3">Thiol-disulfide isomerase or thioredoxin</fullName>
    </submittedName>
</protein>
<dbReference type="Proteomes" id="UP000192907">
    <property type="component" value="Unassembled WGS sequence"/>
</dbReference>
<keyword evidence="3" id="KW-0413">Isomerase</keyword>
<keyword evidence="4" id="KW-1185">Reference proteome</keyword>
<keyword evidence="1" id="KW-0812">Transmembrane</keyword>
<keyword evidence="1" id="KW-0472">Membrane</keyword>
<dbReference type="RefSeq" id="WP_132319454.1">
    <property type="nucleotide sequence ID" value="NZ_FWZT01000009.1"/>
</dbReference>
<reference evidence="4" key="1">
    <citation type="submission" date="2017-04" db="EMBL/GenBank/DDBJ databases">
        <authorList>
            <person name="Varghese N."/>
            <person name="Submissions S."/>
        </authorList>
    </citation>
    <scope>NUCLEOTIDE SEQUENCE [LARGE SCALE GENOMIC DNA]</scope>
    <source>
        <strain evidence="4">RKEM611</strain>
    </source>
</reference>
<evidence type="ECO:0000256" key="1">
    <source>
        <dbReference type="SAM" id="Phobius"/>
    </source>
</evidence>
<feature type="transmembrane region" description="Helical" evidence="1">
    <location>
        <begin position="20"/>
        <end position="37"/>
    </location>
</feature>
<evidence type="ECO:0000313" key="4">
    <source>
        <dbReference type="Proteomes" id="UP000192907"/>
    </source>
</evidence>
<accession>A0A1Y6BU07</accession>
<proteinExistence type="predicted"/>
<dbReference type="GO" id="GO:0016853">
    <property type="term" value="F:isomerase activity"/>
    <property type="evidence" value="ECO:0007669"/>
    <property type="project" value="UniProtKB-KW"/>
</dbReference>
<evidence type="ECO:0000259" key="2">
    <source>
        <dbReference type="Pfam" id="PF00578"/>
    </source>
</evidence>